<evidence type="ECO:0000256" key="3">
    <source>
        <dbReference type="ARBA" id="ARBA00022448"/>
    </source>
</evidence>
<dbReference type="InterPro" id="IPR006042">
    <property type="entry name" value="Xan_ur_permease"/>
</dbReference>
<comment type="subcellular location">
    <subcellularLocation>
        <location evidence="1">Cell membrane</location>
        <topology evidence="1">Multi-pass membrane protein</topology>
    </subcellularLocation>
</comment>
<comment type="similarity">
    <text evidence="2">Belongs to the nucleobase:cation symporter-2 (NCS2) (TC 2.A.40) family.</text>
</comment>
<evidence type="ECO:0000256" key="5">
    <source>
        <dbReference type="ARBA" id="ARBA00022692"/>
    </source>
</evidence>
<dbReference type="Pfam" id="PF00860">
    <property type="entry name" value="Xan_ur_permease"/>
    <property type="match status" value="1"/>
</dbReference>
<dbReference type="NCBIfam" id="NF037981">
    <property type="entry name" value="NCS2_1"/>
    <property type="match status" value="1"/>
</dbReference>
<keyword evidence="3" id="KW-0813">Transport</keyword>
<feature type="transmembrane region" description="Helical" evidence="8">
    <location>
        <begin position="64"/>
        <end position="82"/>
    </location>
</feature>
<comment type="caution">
    <text evidence="9">The sequence shown here is derived from an EMBL/GenBank/DDBJ whole genome shotgun (WGS) entry which is preliminary data.</text>
</comment>
<dbReference type="RefSeq" id="WP_379913433.1">
    <property type="nucleotide sequence ID" value="NZ_JBHSWE010000001.1"/>
</dbReference>
<gene>
    <name evidence="9" type="ORF">ACFQDL_29315</name>
</gene>
<evidence type="ECO:0000313" key="10">
    <source>
        <dbReference type="Proteomes" id="UP001596422"/>
    </source>
</evidence>
<dbReference type="PROSITE" id="PS01116">
    <property type="entry name" value="XANTH_URACIL_PERMASE"/>
    <property type="match status" value="1"/>
</dbReference>
<feature type="transmembrane region" description="Helical" evidence="8">
    <location>
        <begin position="118"/>
        <end position="138"/>
    </location>
</feature>
<keyword evidence="4" id="KW-1003">Cell membrane</keyword>
<dbReference type="Proteomes" id="UP001596422">
    <property type="component" value="Unassembled WGS sequence"/>
</dbReference>
<dbReference type="EMBL" id="JBHSWE010000001">
    <property type="protein sequence ID" value="MFC6673729.1"/>
    <property type="molecule type" value="Genomic_DNA"/>
</dbReference>
<evidence type="ECO:0000256" key="8">
    <source>
        <dbReference type="SAM" id="Phobius"/>
    </source>
</evidence>
<feature type="transmembrane region" description="Helical" evidence="8">
    <location>
        <begin position="419"/>
        <end position="442"/>
    </location>
</feature>
<keyword evidence="6 8" id="KW-1133">Transmembrane helix</keyword>
<evidence type="ECO:0000256" key="1">
    <source>
        <dbReference type="ARBA" id="ARBA00004651"/>
    </source>
</evidence>
<feature type="transmembrane region" description="Helical" evidence="8">
    <location>
        <begin position="361"/>
        <end position="382"/>
    </location>
</feature>
<protein>
    <submittedName>
        <fullName evidence="9">Uracil-xanthine permease family protein</fullName>
    </submittedName>
</protein>
<evidence type="ECO:0000256" key="6">
    <source>
        <dbReference type="ARBA" id="ARBA00022989"/>
    </source>
</evidence>
<sequence length="464" mass="48764">MTTINTKEISHARERRRGAVAPVDEKLPLKTLLAFGLQHVLVMAASPIASVFLMSRVLGFDADLTASLLSATFLICGLGTLLQSIGYSGFGSRLPFIMLPGGAPIILFIQIAQQYDVATASGAVILTALFYFVVLPVFKRMLKFFPSVVVGTMLILVGINLVKILGFLIVGRNPDAPDFADPTNIFLAFATIGLTVLIARFLRGVFKQLAILGGLLGGTLIAFLAGAVHTDRLSLTPVIGVPEVLPFGMPTFDLIAAIPLMIFCMISMVEATGQTVAIGEVVGKDLKKERDVARTIRGDAIISLLGGFFGTSLIITSGENIGVVQATGIKSRWVTVSAGCMLIIISFLAPLTGAIQSIPDAVIGGTGLVLFAVVGVMGIEMLRRTNLRDSNNMYVVAVALAVGLFPILVPGVYSNFPNGVAAFLGNGVAAGAITAAVLNAIFNHFSKEVRAPADDKAVTAESQC</sequence>
<evidence type="ECO:0000256" key="2">
    <source>
        <dbReference type="ARBA" id="ARBA00008821"/>
    </source>
</evidence>
<reference evidence="10" key="1">
    <citation type="journal article" date="2019" name="Int. J. Syst. Evol. Microbiol.">
        <title>The Global Catalogue of Microorganisms (GCM) 10K type strain sequencing project: providing services to taxonomists for standard genome sequencing and annotation.</title>
        <authorList>
            <consortium name="The Broad Institute Genomics Platform"/>
            <consortium name="The Broad Institute Genome Sequencing Center for Infectious Disease"/>
            <person name="Wu L."/>
            <person name="Ma J."/>
        </authorList>
    </citation>
    <scope>NUCLEOTIDE SEQUENCE [LARGE SCALE GENOMIC DNA]</scope>
    <source>
        <strain evidence="10">NBRC 111756</strain>
    </source>
</reference>
<feature type="transmembrane region" description="Helical" evidence="8">
    <location>
        <begin position="247"/>
        <end position="269"/>
    </location>
</feature>
<dbReference type="InterPro" id="IPR006043">
    <property type="entry name" value="NCS2"/>
</dbReference>
<feature type="transmembrane region" description="Helical" evidence="8">
    <location>
        <begin position="333"/>
        <end position="355"/>
    </location>
</feature>
<proteinExistence type="inferred from homology"/>
<feature type="transmembrane region" description="Helical" evidence="8">
    <location>
        <begin position="145"/>
        <end position="171"/>
    </location>
</feature>
<feature type="transmembrane region" description="Helical" evidence="8">
    <location>
        <begin position="394"/>
        <end position="413"/>
    </location>
</feature>
<evidence type="ECO:0000256" key="7">
    <source>
        <dbReference type="ARBA" id="ARBA00023136"/>
    </source>
</evidence>
<dbReference type="PANTHER" id="PTHR42810">
    <property type="entry name" value="PURINE PERMEASE C1399.01C-RELATED"/>
    <property type="match status" value="1"/>
</dbReference>
<dbReference type="PANTHER" id="PTHR42810:SF4">
    <property type="entry name" value="URIC ACID TRANSPORTER UACT"/>
    <property type="match status" value="1"/>
</dbReference>
<feature type="transmembrane region" description="Helical" evidence="8">
    <location>
        <begin position="209"/>
        <end position="227"/>
    </location>
</feature>
<keyword evidence="5 8" id="KW-0812">Transmembrane</keyword>
<evidence type="ECO:0000313" key="9">
    <source>
        <dbReference type="EMBL" id="MFC6673729.1"/>
    </source>
</evidence>
<organism evidence="9 10">
    <name type="scientific">Marinobacterium aestuariivivens</name>
    <dbReference type="NCBI Taxonomy" id="1698799"/>
    <lineage>
        <taxon>Bacteria</taxon>
        <taxon>Pseudomonadati</taxon>
        <taxon>Pseudomonadota</taxon>
        <taxon>Gammaproteobacteria</taxon>
        <taxon>Oceanospirillales</taxon>
        <taxon>Oceanospirillaceae</taxon>
        <taxon>Marinobacterium</taxon>
    </lineage>
</organism>
<keyword evidence="10" id="KW-1185">Reference proteome</keyword>
<feature type="transmembrane region" description="Helical" evidence="8">
    <location>
        <begin position="183"/>
        <end position="202"/>
    </location>
</feature>
<accession>A0ABW2A8F8</accession>
<feature type="transmembrane region" description="Helical" evidence="8">
    <location>
        <begin position="94"/>
        <end position="112"/>
    </location>
</feature>
<evidence type="ECO:0000256" key="4">
    <source>
        <dbReference type="ARBA" id="ARBA00022475"/>
    </source>
</evidence>
<feature type="transmembrane region" description="Helical" evidence="8">
    <location>
        <begin position="32"/>
        <end position="52"/>
    </location>
</feature>
<keyword evidence="7 8" id="KW-0472">Membrane</keyword>
<name>A0ABW2A8F8_9GAMM</name>